<dbReference type="Proteomes" id="UP000050833">
    <property type="component" value="Unassembled WGS sequence"/>
</dbReference>
<dbReference type="SUPFAM" id="SSF158682">
    <property type="entry name" value="TerB-like"/>
    <property type="match status" value="1"/>
</dbReference>
<proteinExistence type="predicted"/>
<evidence type="ECO:0000313" key="2">
    <source>
        <dbReference type="EMBL" id="KQC84645.1"/>
    </source>
</evidence>
<feature type="domain" description="Right handed beta helix" evidence="1">
    <location>
        <begin position="466"/>
        <end position="608"/>
    </location>
</feature>
<dbReference type="Pfam" id="PF13229">
    <property type="entry name" value="Beta_helix"/>
    <property type="match status" value="1"/>
</dbReference>
<dbReference type="SMART" id="SM00710">
    <property type="entry name" value="PbH1"/>
    <property type="match status" value="6"/>
</dbReference>
<dbReference type="InterPro" id="IPR012334">
    <property type="entry name" value="Pectin_lyas_fold"/>
</dbReference>
<comment type="caution">
    <text evidence="2">The sequence shown here is derived from an EMBL/GenBank/DDBJ whole genome shotgun (WGS) entry which is preliminary data.</text>
</comment>
<dbReference type="SUPFAM" id="SSF51126">
    <property type="entry name" value="Pectin lyase-like"/>
    <property type="match status" value="2"/>
</dbReference>
<gene>
    <name evidence="2" type="ORF">APZ18_07870</name>
</gene>
<dbReference type="Gene3D" id="2.160.20.10">
    <property type="entry name" value="Single-stranded right-handed beta-helix, Pectin lyase-like"/>
    <property type="match status" value="2"/>
</dbReference>
<dbReference type="InterPro" id="IPR006626">
    <property type="entry name" value="PbH1"/>
</dbReference>
<name>A0AAW3JQ73_9FIRM</name>
<dbReference type="InterPro" id="IPR039448">
    <property type="entry name" value="Beta_helix"/>
</dbReference>
<organism evidence="2 3">
    <name type="scientific">Butyribacter intestini</name>
    <dbReference type="NCBI Taxonomy" id="1703332"/>
    <lineage>
        <taxon>Bacteria</taxon>
        <taxon>Bacillati</taxon>
        <taxon>Bacillota</taxon>
        <taxon>Clostridia</taxon>
        <taxon>Lachnospirales</taxon>
        <taxon>Lachnospiraceae</taxon>
        <taxon>Butyribacter</taxon>
    </lineage>
</organism>
<sequence length="617" mass="69485">MIVDILTKFNYRRKIYLTPEHPFCSYDDGFKMQYSSAVIMQAGLNKKVKLLNNFELERLMKYGLKMNSSDIAWALRNSKEYEMICEFVLENIKTGKEKIIFLMDLLNVSGIGSEISADEIKFLKKFADKLGISEQIFEVVRRFIECAVKEESKECFELSQIIKNLYPEIELIDMKYFALQIYEYSECTQRILEEKRELRITDRCQIYEDIVLRRGMKLVFDHALVRVYGNILLDGGTLEILNSKVIRKSDSHRSCINLKGDYSNVVIKGCEADCRNYGMFIRAESGKVVVSESNIYNTTRGAAIRFWGESIEITNCIFSRCYSPEDGGAVMVRGGVGKISKCRFADCEAKRGGAVYIVENICLDKCHFTNCNVAEYGAAVFCSGLADIDDRELEYVACHPEGAEFVQVLKKNGELRILGDMLINKSTIVDCPVYVESSGNLSVSKAALYLNYPVMCAGNLKLVHARIVANHLENSDMLYLEGARKCEISNCEFDGALRTGGINIKGTNVTIKNSLFRNTYGGRAVFNAYRPVIKESIFNFCQDGAIYTQGGEIEKCVFVNCRAKSGAGISMYGNKGLVKHCNFKRCIAKKGGGAIDRQVGTHIEKCQFEECKPADIS</sequence>
<dbReference type="PANTHER" id="PTHR11319">
    <property type="entry name" value="G PROTEIN-COUPLED RECEPTOR-RELATED"/>
    <property type="match status" value="1"/>
</dbReference>
<dbReference type="EMBL" id="LLKB01000005">
    <property type="protein sequence ID" value="KQC84645.1"/>
    <property type="molecule type" value="Genomic_DNA"/>
</dbReference>
<protein>
    <recommendedName>
        <fullName evidence="1">Right handed beta helix domain-containing protein</fullName>
    </recommendedName>
</protein>
<dbReference type="AlphaFoldDB" id="A0AAW3JQ73"/>
<reference evidence="2 3" key="1">
    <citation type="submission" date="2015-10" db="EMBL/GenBank/DDBJ databases">
        <title>Butyribacter intestini gen. nov., sp. nov., a butyric acid-producing bacterium of the family Lachnospiraceae isolated from the human faeces.</title>
        <authorList>
            <person name="Zou Y."/>
            <person name="Xue W."/>
            <person name="Luo G."/>
            <person name="Lv M."/>
        </authorList>
    </citation>
    <scope>NUCLEOTIDE SEQUENCE [LARGE SCALE GENOMIC DNA]</scope>
    <source>
        <strain evidence="2 3">TF01-11</strain>
    </source>
</reference>
<dbReference type="Gene3D" id="1.10.3680.10">
    <property type="entry name" value="TerB-like"/>
    <property type="match status" value="1"/>
</dbReference>
<dbReference type="InterPro" id="IPR011050">
    <property type="entry name" value="Pectin_lyase_fold/virulence"/>
</dbReference>
<accession>A0AAW3JQ73</accession>
<dbReference type="RefSeq" id="WP_055943562.1">
    <property type="nucleotide sequence ID" value="NZ_JAQDCV010000002.1"/>
</dbReference>
<dbReference type="PANTHER" id="PTHR11319:SF35">
    <property type="entry name" value="OUTER MEMBRANE PROTEIN PMPC-RELATED"/>
    <property type="match status" value="1"/>
</dbReference>
<evidence type="ECO:0000313" key="3">
    <source>
        <dbReference type="Proteomes" id="UP000050833"/>
    </source>
</evidence>
<evidence type="ECO:0000259" key="1">
    <source>
        <dbReference type="Pfam" id="PF13229"/>
    </source>
</evidence>
<dbReference type="InterPro" id="IPR029024">
    <property type="entry name" value="TerB-like"/>
</dbReference>
<keyword evidence="3" id="KW-1185">Reference proteome</keyword>